<dbReference type="InterPro" id="IPR025420">
    <property type="entry name" value="DUF4143"/>
</dbReference>
<dbReference type="Proteomes" id="UP000036908">
    <property type="component" value="Unassembled WGS sequence"/>
</dbReference>
<proteinExistence type="predicted"/>
<organism evidence="2 3">
    <name type="scientific">Roseivirga seohaensis subsp. aquiponti</name>
    <dbReference type="NCBI Taxonomy" id="1566026"/>
    <lineage>
        <taxon>Bacteria</taxon>
        <taxon>Pseudomonadati</taxon>
        <taxon>Bacteroidota</taxon>
        <taxon>Cytophagia</taxon>
        <taxon>Cytophagales</taxon>
        <taxon>Roseivirgaceae</taxon>
        <taxon>Roseivirga</taxon>
    </lineage>
</organism>
<feature type="domain" description="AAA+ ATPase" evidence="1">
    <location>
        <begin position="18"/>
        <end position="143"/>
    </location>
</feature>
<dbReference type="OrthoDB" id="9801840at2"/>
<dbReference type="SUPFAM" id="SSF52540">
    <property type="entry name" value="P-loop containing nucleoside triphosphate hydrolases"/>
    <property type="match status" value="1"/>
</dbReference>
<reference evidence="3" key="1">
    <citation type="submission" date="2014-11" db="EMBL/GenBank/DDBJ databases">
        <title>Genome sequencing of Roseivirga sp. D-25.</title>
        <authorList>
            <person name="Selvaratnam C."/>
            <person name="Thevarajoo S."/>
            <person name="Goh K.M."/>
            <person name="Eee R."/>
            <person name="Chan K.-G."/>
            <person name="Chong C.S."/>
        </authorList>
    </citation>
    <scope>NUCLEOTIDE SEQUENCE [LARGE SCALE GENOMIC DNA]</scope>
    <source>
        <strain evidence="3">D-25</strain>
    </source>
</reference>
<dbReference type="PANTHER" id="PTHR33295">
    <property type="entry name" value="ATPASE"/>
    <property type="match status" value="1"/>
</dbReference>
<protein>
    <submittedName>
        <fullName evidence="2">ATPase AAA</fullName>
    </submittedName>
</protein>
<evidence type="ECO:0000313" key="3">
    <source>
        <dbReference type="Proteomes" id="UP000036908"/>
    </source>
</evidence>
<sequence length="454" mass="52661">MLFRSIQNELLRWCEKTNRKPLVLRGARQVGKTTVINQLASHFKNYIYLNLEKESDSGFFENHSNVNELVSAIYFAHGKSQDNKTLLFIDEIQEYPKAINMLRYFYEERPEIYVIAAGSMLETLFESDLSFPVGRVEYMVLRPISFYEFVKAKAPANREDIFKTIPIPKYAIETLFKEFHEYALVGGMPEIVSQYIKEQDLVKIQPIYDSLINGYLDDVEKYAKDKKSATLYRLLIRQAFLEAGNRITFQNFGNTKLDYRQVSETLRGLEKALLINLIYPVTNTEIPFQPNHKRSPKLQVIDTGLMAHQLGIQQNILGINDLNSIYKGIFIEHLVGQELLSGQFNALSALNFWVREKKTSMAEVDYVLNFKGKIIPIEVKSGAAGKLRSLHQFMEEAPHEMAIRFYAGEIRIDNVKTSSDKEYKLLSLPYFLAFQVREYLEWFETTLNQETQNI</sequence>
<dbReference type="PANTHER" id="PTHR33295:SF7">
    <property type="entry name" value="ATPASE"/>
    <property type="match status" value="1"/>
</dbReference>
<dbReference type="InterPro" id="IPR027417">
    <property type="entry name" value="P-loop_NTPase"/>
</dbReference>
<comment type="caution">
    <text evidence="2">The sequence shown here is derived from an EMBL/GenBank/DDBJ whole genome shotgun (WGS) entry which is preliminary data.</text>
</comment>
<dbReference type="PATRIC" id="fig|1566026.4.peg.41"/>
<dbReference type="Pfam" id="PF13635">
    <property type="entry name" value="DUF4143"/>
    <property type="match status" value="1"/>
</dbReference>
<accession>A0A0L8APY1</accession>
<dbReference type="InterPro" id="IPR041682">
    <property type="entry name" value="AAA_14"/>
</dbReference>
<evidence type="ECO:0000313" key="2">
    <source>
        <dbReference type="EMBL" id="KOF04523.1"/>
    </source>
</evidence>
<dbReference type="Pfam" id="PF13173">
    <property type="entry name" value="AAA_14"/>
    <property type="match status" value="1"/>
</dbReference>
<dbReference type="AlphaFoldDB" id="A0A0L8APY1"/>
<dbReference type="SMART" id="SM00382">
    <property type="entry name" value="AAA"/>
    <property type="match status" value="1"/>
</dbReference>
<dbReference type="InterPro" id="IPR003593">
    <property type="entry name" value="AAA+_ATPase"/>
</dbReference>
<evidence type="ECO:0000259" key="1">
    <source>
        <dbReference type="SMART" id="SM00382"/>
    </source>
</evidence>
<dbReference type="Gene3D" id="3.40.50.300">
    <property type="entry name" value="P-loop containing nucleotide triphosphate hydrolases"/>
    <property type="match status" value="1"/>
</dbReference>
<dbReference type="RefSeq" id="WP_053221669.1">
    <property type="nucleotide sequence ID" value="NZ_JSVA01000001.1"/>
</dbReference>
<dbReference type="EMBL" id="JSVA01000001">
    <property type="protein sequence ID" value="KOF04523.1"/>
    <property type="molecule type" value="Genomic_DNA"/>
</dbReference>
<gene>
    <name evidence="2" type="ORF">OB69_00195</name>
</gene>
<name>A0A0L8APY1_9BACT</name>
<keyword evidence="3" id="KW-1185">Reference proteome</keyword>